<accession>A0A934VRT5</accession>
<dbReference type="GO" id="GO:0097367">
    <property type="term" value="F:carbohydrate derivative binding"/>
    <property type="evidence" value="ECO:0007669"/>
    <property type="project" value="InterPro"/>
</dbReference>
<name>A0A934VRT5_9BACT</name>
<dbReference type="Gene3D" id="3.40.50.10490">
    <property type="entry name" value="Glucose-6-phosphate isomerase like protein, domain 1"/>
    <property type="match status" value="1"/>
</dbReference>
<comment type="caution">
    <text evidence="2">The sequence shown here is derived from an EMBL/GenBank/DDBJ whole genome shotgun (WGS) entry which is preliminary data.</text>
</comment>
<dbReference type="AlphaFoldDB" id="A0A934VRT5"/>
<gene>
    <name evidence="2" type="ORF">JIN87_13155</name>
</gene>
<sequence length="203" mass="22203">MHPILTELIERYPILAPISDEIEGAFERLIACYENDGVVYICGNGGSAADAEHIVGELMKAFTVKRPLAESFDDPYLNDNLEAGLRAFSLVSQTCLATAFANDVAPDLVFAQQVAGYGRSGDLLWALSTSGNSKNVIHALKVARAKQMDTLGMTGKSGGKMNDLCSVCLRMPESETYKIQELHLPVYHALCRMLESHFFPTND</sequence>
<dbReference type="PROSITE" id="PS51464">
    <property type="entry name" value="SIS"/>
    <property type="match status" value="1"/>
</dbReference>
<dbReference type="PANTHER" id="PTHR30390">
    <property type="entry name" value="SEDOHEPTULOSE 7-PHOSPHATE ISOMERASE / DNAA INITIATOR-ASSOCIATING FACTOR FOR REPLICATION INITIATION"/>
    <property type="match status" value="1"/>
</dbReference>
<dbReference type="RefSeq" id="WP_200356033.1">
    <property type="nucleotide sequence ID" value="NZ_JAENIL010000022.1"/>
</dbReference>
<dbReference type="SUPFAM" id="SSF53697">
    <property type="entry name" value="SIS domain"/>
    <property type="match status" value="1"/>
</dbReference>
<dbReference type="GO" id="GO:1901135">
    <property type="term" value="P:carbohydrate derivative metabolic process"/>
    <property type="evidence" value="ECO:0007669"/>
    <property type="project" value="InterPro"/>
</dbReference>
<dbReference type="CDD" id="cd05006">
    <property type="entry name" value="SIS_GmhA"/>
    <property type="match status" value="1"/>
</dbReference>
<dbReference type="InterPro" id="IPR001347">
    <property type="entry name" value="SIS_dom"/>
</dbReference>
<feature type="domain" description="SIS" evidence="1">
    <location>
        <begin position="29"/>
        <end position="200"/>
    </location>
</feature>
<dbReference type="Pfam" id="PF13580">
    <property type="entry name" value="SIS_2"/>
    <property type="match status" value="2"/>
</dbReference>
<reference evidence="2" key="1">
    <citation type="submission" date="2021-01" db="EMBL/GenBank/DDBJ databases">
        <title>Modified the classification status of verrucomicrobia.</title>
        <authorList>
            <person name="Feng X."/>
        </authorList>
    </citation>
    <scope>NUCLEOTIDE SEQUENCE</scope>
    <source>
        <strain evidence="2">KCTC 13126</strain>
    </source>
</reference>
<evidence type="ECO:0000313" key="2">
    <source>
        <dbReference type="EMBL" id="MBK1877819.1"/>
    </source>
</evidence>
<organism evidence="2 3">
    <name type="scientific">Pelagicoccus mobilis</name>
    <dbReference type="NCBI Taxonomy" id="415221"/>
    <lineage>
        <taxon>Bacteria</taxon>
        <taxon>Pseudomonadati</taxon>
        <taxon>Verrucomicrobiota</taxon>
        <taxon>Opitutia</taxon>
        <taxon>Puniceicoccales</taxon>
        <taxon>Pelagicoccaceae</taxon>
        <taxon>Pelagicoccus</taxon>
    </lineage>
</organism>
<dbReference type="InterPro" id="IPR046348">
    <property type="entry name" value="SIS_dom_sf"/>
</dbReference>
<dbReference type="EMBL" id="JAENIL010000022">
    <property type="protein sequence ID" value="MBK1877819.1"/>
    <property type="molecule type" value="Genomic_DNA"/>
</dbReference>
<evidence type="ECO:0000259" key="1">
    <source>
        <dbReference type="PROSITE" id="PS51464"/>
    </source>
</evidence>
<keyword evidence="3" id="KW-1185">Reference proteome</keyword>
<protein>
    <submittedName>
        <fullName evidence="2">SIS domain-containing protein</fullName>
    </submittedName>
</protein>
<proteinExistence type="predicted"/>
<dbReference type="InterPro" id="IPR035461">
    <property type="entry name" value="GmhA/DiaA"/>
</dbReference>
<dbReference type="InterPro" id="IPR050099">
    <property type="entry name" value="SIS_GmhA/DiaA_subfam"/>
</dbReference>
<dbReference type="Proteomes" id="UP000617628">
    <property type="component" value="Unassembled WGS sequence"/>
</dbReference>
<evidence type="ECO:0000313" key="3">
    <source>
        <dbReference type="Proteomes" id="UP000617628"/>
    </source>
</evidence>